<evidence type="ECO:0000256" key="1">
    <source>
        <dbReference type="SAM" id="MobiDB-lite"/>
    </source>
</evidence>
<name>A0A8H4KHJ9_9HYPO</name>
<dbReference type="EMBL" id="JAADJG010000293">
    <property type="protein sequence ID" value="KAF4449289.1"/>
    <property type="molecule type" value="Genomic_DNA"/>
</dbReference>
<dbReference type="Proteomes" id="UP000605986">
    <property type="component" value="Unassembled WGS sequence"/>
</dbReference>
<dbReference type="OrthoDB" id="5105683at2759"/>
<evidence type="ECO:0000313" key="3">
    <source>
        <dbReference type="Proteomes" id="UP000605986"/>
    </source>
</evidence>
<organism evidence="2 3">
    <name type="scientific">Fusarium austroafricanum</name>
    <dbReference type="NCBI Taxonomy" id="2364996"/>
    <lineage>
        <taxon>Eukaryota</taxon>
        <taxon>Fungi</taxon>
        <taxon>Dikarya</taxon>
        <taxon>Ascomycota</taxon>
        <taxon>Pezizomycotina</taxon>
        <taxon>Sordariomycetes</taxon>
        <taxon>Hypocreomycetidae</taxon>
        <taxon>Hypocreales</taxon>
        <taxon>Nectriaceae</taxon>
        <taxon>Fusarium</taxon>
        <taxon>Fusarium concolor species complex</taxon>
    </lineage>
</organism>
<protein>
    <submittedName>
        <fullName evidence="2">Uncharacterized protein</fullName>
    </submittedName>
</protein>
<dbReference type="AlphaFoldDB" id="A0A8H4KHJ9"/>
<evidence type="ECO:0000313" key="2">
    <source>
        <dbReference type="EMBL" id="KAF4449289.1"/>
    </source>
</evidence>
<feature type="region of interest" description="Disordered" evidence="1">
    <location>
        <begin position="193"/>
        <end position="217"/>
    </location>
</feature>
<keyword evidence="3" id="KW-1185">Reference proteome</keyword>
<comment type="caution">
    <text evidence="2">The sequence shown here is derived from an EMBL/GenBank/DDBJ whole genome shotgun (WGS) entry which is preliminary data.</text>
</comment>
<feature type="region of interest" description="Disordered" evidence="1">
    <location>
        <begin position="1"/>
        <end position="21"/>
    </location>
</feature>
<accession>A0A8H4KHJ9</accession>
<sequence length="721" mass="80955">MDPSDREIHTGGLAPDTNADAASVFALPRQGEDTNSNYLDSLDMSLLDPPDFDMSCLMDLDEPGELAPEQMPEPDSMMTDAPTVEPPGVIADVNLMQILTDTLVQSSDPMATSFCPVYNTPQPQGNTQHFQVGPDPMPSVNHQVSGENLRNFGNPSHEVDPFAHLMQTTVTPSGDPKPSDPGGHMFIQRAGPITQAQALPRSRRGGRQGPLTREQAEGQALARENGCAGGIPCKACLSLHKPRLWKGPCTKAQFLDIIDSGSFFFIRKTEAQLLKSFTVNRARSHNRLNWTREIAAICNGRCLDNPYEHAVIKLRSTMDSKSGGLRAMTSWLISRGAELHLFRYLQNAANNPSKDINEQKQFIYSVLFLLGHSFSISSTKIQELDTSHAMFQDSIKAHQDREQRVRLALWIYASISISQLPSETNFWKALPKELKVFSGGLPKRFRESFEGFHNSLQMNLKIELDSKKEFLEQLFFDRQAQHSTVELSSSSQTEHESDLWTKMILGTTQGINQIDHLNSGNPATLNHRVKQYEQAEAERLFLPQTQKQFEISTRRLFGTLLSLLKVPIRPEASFTCGGFEIPYASFYNLQVELLQFLRRFSSSAISWGMAVLVYGRDVRIVSERKHVNLNRWQELANLMGEGILLAGNTGHGTDELPHSFLDIEQVADQGTDREFSRLKELLRKHGSWLRHCEHFSFFCDERLSRSLECGYMDAIVQSNGA</sequence>
<proteinExistence type="predicted"/>
<gene>
    <name evidence="2" type="ORF">F53441_7407</name>
</gene>
<reference evidence="2" key="1">
    <citation type="submission" date="2020-01" db="EMBL/GenBank/DDBJ databases">
        <title>Identification and distribution of gene clusters putatively required for synthesis of sphingolipid metabolism inhibitors in phylogenetically diverse species of the filamentous fungus Fusarium.</title>
        <authorList>
            <person name="Kim H.-S."/>
            <person name="Busman M."/>
            <person name="Brown D.W."/>
            <person name="Divon H."/>
            <person name="Uhlig S."/>
            <person name="Proctor R.H."/>
        </authorList>
    </citation>
    <scope>NUCLEOTIDE SEQUENCE</scope>
    <source>
        <strain evidence="2">NRRL 53441</strain>
    </source>
</reference>